<sequence>MDGAPSRNERGADGLGRACRLDGRRRVADAGTMDKGTAMLTVRQEWGRKCYYRSSEKIIKESRYEQGKLCEWF</sequence>
<dbReference type="Gramene" id="TVU34712">
    <property type="protein sequence ID" value="TVU34712"/>
    <property type="gene ID" value="EJB05_16559"/>
</dbReference>
<proteinExistence type="predicted"/>
<evidence type="ECO:0000313" key="1">
    <source>
        <dbReference type="EMBL" id="TVU34712.1"/>
    </source>
</evidence>
<name>A0A5J9VEG4_9POAL</name>
<dbReference type="AlphaFoldDB" id="A0A5J9VEG4"/>
<organism evidence="1 2">
    <name type="scientific">Eragrostis curvula</name>
    <name type="common">weeping love grass</name>
    <dbReference type="NCBI Taxonomy" id="38414"/>
    <lineage>
        <taxon>Eukaryota</taxon>
        <taxon>Viridiplantae</taxon>
        <taxon>Streptophyta</taxon>
        <taxon>Embryophyta</taxon>
        <taxon>Tracheophyta</taxon>
        <taxon>Spermatophyta</taxon>
        <taxon>Magnoliopsida</taxon>
        <taxon>Liliopsida</taxon>
        <taxon>Poales</taxon>
        <taxon>Poaceae</taxon>
        <taxon>PACMAD clade</taxon>
        <taxon>Chloridoideae</taxon>
        <taxon>Eragrostideae</taxon>
        <taxon>Eragrostidinae</taxon>
        <taxon>Eragrostis</taxon>
    </lineage>
</organism>
<reference evidence="1 2" key="1">
    <citation type="journal article" date="2019" name="Sci. Rep.">
        <title>A high-quality genome of Eragrostis curvula grass provides insights into Poaceae evolution and supports new strategies to enhance forage quality.</title>
        <authorList>
            <person name="Carballo J."/>
            <person name="Santos B.A.C.M."/>
            <person name="Zappacosta D."/>
            <person name="Garbus I."/>
            <person name="Selva J.P."/>
            <person name="Gallo C.A."/>
            <person name="Diaz A."/>
            <person name="Albertini E."/>
            <person name="Caccamo M."/>
            <person name="Echenique V."/>
        </authorList>
    </citation>
    <scope>NUCLEOTIDE SEQUENCE [LARGE SCALE GENOMIC DNA]</scope>
    <source>
        <strain evidence="2">cv. Victoria</strain>
        <tissue evidence="1">Leaf</tissue>
    </source>
</reference>
<protein>
    <submittedName>
        <fullName evidence="1">Uncharacterized protein</fullName>
    </submittedName>
</protein>
<feature type="non-terminal residue" evidence="1">
    <location>
        <position position="73"/>
    </location>
</feature>
<comment type="caution">
    <text evidence="1">The sequence shown here is derived from an EMBL/GenBank/DDBJ whole genome shotgun (WGS) entry which is preliminary data.</text>
</comment>
<dbReference type="Proteomes" id="UP000324897">
    <property type="component" value="Unassembled WGS sequence"/>
</dbReference>
<keyword evidence="2" id="KW-1185">Reference proteome</keyword>
<evidence type="ECO:0000313" key="2">
    <source>
        <dbReference type="Proteomes" id="UP000324897"/>
    </source>
</evidence>
<accession>A0A5J9VEG4</accession>
<dbReference type="EMBL" id="RWGY01000009">
    <property type="protein sequence ID" value="TVU34712.1"/>
    <property type="molecule type" value="Genomic_DNA"/>
</dbReference>
<gene>
    <name evidence="1" type="ORF">EJB05_16559</name>
</gene>